<evidence type="ECO:0000259" key="1">
    <source>
        <dbReference type="PROSITE" id="PS51502"/>
    </source>
</evidence>
<dbReference type="InterPro" id="IPR013097">
    <property type="entry name" value="Dabb"/>
</dbReference>
<dbReference type="PANTHER" id="PTHR37832:SF1">
    <property type="entry name" value="STRESS-RESPONSE A_B BARREL DOMAIN-CONTAINING PROTEIN"/>
    <property type="match status" value="1"/>
</dbReference>
<evidence type="ECO:0000313" key="2">
    <source>
        <dbReference type="EMBL" id="CUO18963.1"/>
    </source>
</evidence>
<dbReference type="InterPro" id="IPR011008">
    <property type="entry name" value="Dimeric_a/b-barrel"/>
</dbReference>
<dbReference type="SMART" id="SM00886">
    <property type="entry name" value="Dabb"/>
    <property type="match status" value="1"/>
</dbReference>
<organism evidence="2 3">
    <name type="scientific">Clostridium disporicum</name>
    <dbReference type="NCBI Taxonomy" id="84024"/>
    <lineage>
        <taxon>Bacteria</taxon>
        <taxon>Bacillati</taxon>
        <taxon>Bacillota</taxon>
        <taxon>Clostridia</taxon>
        <taxon>Eubacteriales</taxon>
        <taxon>Clostridiaceae</taxon>
        <taxon>Clostridium</taxon>
    </lineage>
</organism>
<dbReference type="Gene3D" id="3.30.70.100">
    <property type="match status" value="1"/>
</dbReference>
<reference evidence="2 3" key="1">
    <citation type="submission" date="2015-09" db="EMBL/GenBank/DDBJ databases">
        <authorList>
            <consortium name="Pathogen Informatics"/>
        </authorList>
    </citation>
    <scope>NUCLEOTIDE SEQUENCE [LARGE SCALE GENOMIC DNA]</scope>
    <source>
        <strain evidence="2 3">2789STDY5834856</strain>
    </source>
</reference>
<dbReference type="PANTHER" id="PTHR37832">
    <property type="entry name" value="BLL2683 PROTEIN"/>
    <property type="match status" value="1"/>
</dbReference>
<proteinExistence type="predicted"/>
<accession>A0A174D0L5</accession>
<dbReference type="Proteomes" id="UP000095594">
    <property type="component" value="Unassembled WGS sequence"/>
</dbReference>
<gene>
    <name evidence="2" type="ORF">ERS852471_01102</name>
</gene>
<protein>
    <submittedName>
        <fullName evidence="2">Stress responsive alpha-beta barrel domain-containing protein</fullName>
    </submittedName>
</protein>
<dbReference type="PROSITE" id="PS51502">
    <property type="entry name" value="S_R_A_B_BARREL"/>
    <property type="match status" value="1"/>
</dbReference>
<dbReference type="EMBL" id="CYZX01000006">
    <property type="protein sequence ID" value="CUO18963.1"/>
    <property type="molecule type" value="Genomic_DNA"/>
</dbReference>
<feature type="domain" description="Stress-response A/B barrel" evidence="1">
    <location>
        <begin position="2"/>
        <end position="94"/>
    </location>
</feature>
<sequence>MIKHIILWNLKEEHDNLETKLKIKNGLEALISKIPGIVEIKVNIEPIAGSNASLMLDSTFENLEALDVYQKHEEHIKVATFVRSVVSNRVCMDYEVK</sequence>
<dbReference type="Pfam" id="PF07876">
    <property type="entry name" value="Dabb"/>
    <property type="match status" value="1"/>
</dbReference>
<dbReference type="OrthoDB" id="9808130at2"/>
<evidence type="ECO:0000313" key="3">
    <source>
        <dbReference type="Proteomes" id="UP000095594"/>
    </source>
</evidence>
<dbReference type="SUPFAM" id="SSF54909">
    <property type="entry name" value="Dimeric alpha+beta barrel"/>
    <property type="match status" value="1"/>
</dbReference>
<dbReference type="AlphaFoldDB" id="A0A174D0L5"/>
<name>A0A174D0L5_9CLOT</name>
<dbReference type="RefSeq" id="WP_055264622.1">
    <property type="nucleotide sequence ID" value="NZ_CABIXQ010000006.1"/>
</dbReference>